<accession>A0A4R6XLH9</accession>
<keyword evidence="2" id="KW-1185">Reference proteome</keyword>
<protein>
    <submittedName>
        <fullName evidence="1">Uncharacterized protein</fullName>
    </submittedName>
</protein>
<dbReference type="EMBL" id="SNZB01000003">
    <property type="protein sequence ID" value="TDR20475.1"/>
    <property type="molecule type" value="Genomic_DNA"/>
</dbReference>
<name>A0A4R6XLH9_9GAMM</name>
<dbReference type="AlphaFoldDB" id="A0A4R6XLH9"/>
<evidence type="ECO:0000313" key="2">
    <source>
        <dbReference type="Proteomes" id="UP000295724"/>
    </source>
</evidence>
<comment type="caution">
    <text evidence="1">The sequence shown here is derived from an EMBL/GenBank/DDBJ whole genome shotgun (WGS) entry which is preliminary data.</text>
</comment>
<reference evidence="1 2" key="1">
    <citation type="submission" date="2019-03" db="EMBL/GenBank/DDBJ databases">
        <title>Genomic Encyclopedia of Type Strains, Phase IV (KMG-IV): sequencing the most valuable type-strain genomes for metagenomic binning, comparative biology and taxonomic classification.</title>
        <authorList>
            <person name="Goeker M."/>
        </authorList>
    </citation>
    <scope>NUCLEOTIDE SEQUENCE [LARGE SCALE GENOMIC DNA]</scope>
    <source>
        <strain evidence="1 2">DSM 25488</strain>
    </source>
</reference>
<gene>
    <name evidence="1" type="ORF">C8D91_1449</name>
</gene>
<sequence length="189" mass="21033">MSSEVPDWGGLEVFKYKIDLTKVGPGVFSFLDEEYLKKNKEVIVLTFMSSGYVEQHGFSGESIIGVMPVSAERLDSESFTQNSAFRVLVQSLAIRADEPGLQDFIDRDKPEMVAAIDRRTVDVMSEVPSEDIIGVYKITGKKITNFEPNKHYKFITGSGIAKLTPGIVEELKQIYGSEAGFNKGKHDDK</sequence>
<evidence type="ECO:0000313" key="1">
    <source>
        <dbReference type="EMBL" id="TDR20475.1"/>
    </source>
</evidence>
<organism evidence="1 2">
    <name type="scientific">Marinicella litoralis</name>
    <dbReference type="NCBI Taxonomy" id="644220"/>
    <lineage>
        <taxon>Bacteria</taxon>
        <taxon>Pseudomonadati</taxon>
        <taxon>Pseudomonadota</taxon>
        <taxon>Gammaproteobacteria</taxon>
        <taxon>Lysobacterales</taxon>
        <taxon>Marinicellaceae</taxon>
        <taxon>Marinicella</taxon>
    </lineage>
</organism>
<dbReference type="Proteomes" id="UP000295724">
    <property type="component" value="Unassembled WGS sequence"/>
</dbReference>
<proteinExistence type="predicted"/>